<dbReference type="OrthoDB" id="6471710at2759"/>
<name>A0A4Y2R4D5_ARAVE</name>
<evidence type="ECO:0000313" key="1">
    <source>
        <dbReference type="EMBL" id="GBN70306.1"/>
    </source>
</evidence>
<dbReference type="Proteomes" id="UP000499080">
    <property type="component" value="Unassembled WGS sequence"/>
</dbReference>
<sequence>MRSKTHLNKSKVLENKTIRMITKACRYQRNVYLRQALKLPSLKEFIQKSAKNFFDKLPNIDNKSLRKIPYYDGSFLVIKIVPNQYFTDKFSATSIPLPRYNPDDAVS</sequence>
<dbReference type="EMBL" id="BGPR01015706">
    <property type="protein sequence ID" value="GBN70306.1"/>
    <property type="molecule type" value="Genomic_DNA"/>
</dbReference>
<evidence type="ECO:0000313" key="2">
    <source>
        <dbReference type="Proteomes" id="UP000499080"/>
    </source>
</evidence>
<accession>A0A4Y2R4D5</accession>
<organism evidence="1 2">
    <name type="scientific">Araneus ventricosus</name>
    <name type="common">Orbweaver spider</name>
    <name type="synonym">Epeira ventricosa</name>
    <dbReference type="NCBI Taxonomy" id="182803"/>
    <lineage>
        <taxon>Eukaryota</taxon>
        <taxon>Metazoa</taxon>
        <taxon>Ecdysozoa</taxon>
        <taxon>Arthropoda</taxon>
        <taxon>Chelicerata</taxon>
        <taxon>Arachnida</taxon>
        <taxon>Araneae</taxon>
        <taxon>Araneomorphae</taxon>
        <taxon>Entelegynae</taxon>
        <taxon>Araneoidea</taxon>
        <taxon>Araneidae</taxon>
        <taxon>Araneus</taxon>
    </lineage>
</organism>
<dbReference type="AlphaFoldDB" id="A0A4Y2R4D5"/>
<gene>
    <name evidence="1" type="ORF">AVEN_144420_1</name>
</gene>
<keyword evidence="2" id="KW-1185">Reference proteome</keyword>
<comment type="caution">
    <text evidence="1">The sequence shown here is derived from an EMBL/GenBank/DDBJ whole genome shotgun (WGS) entry which is preliminary data.</text>
</comment>
<proteinExistence type="predicted"/>
<reference evidence="1 2" key="1">
    <citation type="journal article" date="2019" name="Sci. Rep.">
        <title>Orb-weaving spider Araneus ventricosus genome elucidates the spidroin gene catalogue.</title>
        <authorList>
            <person name="Kono N."/>
            <person name="Nakamura H."/>
            <person name="Ohtoshi R."/>
            <person name="Moran D.A.P."/>
            <person name="Shinohara A."/>
            <person name="Yoshida Y."/>
            <person name="Fujiwara M."/>
            <person name="Mori M."/>
            <person name="Tomita M."/>
            <person name="Arakawa K."/>
        </authorList>
    </citation>
    <scope>NUCLEOTIDE SEQUENCE [LARGE SCALE GENOMIC DNA]</scope>
</reference>
<protein>
    <submittedName>
        <fullName evidence="1">Uncharacterized protein</fullName>
    </submittedName>
</protein>